<dbReference type="AlphaFoldDB" id="A0A553RHV2"/>
<reference evidence="2 3" key="1">
    <citation type="journal article" date="2019" name="Sci. Data">
        <title>Hybrid genome assembly and annotation of Danionella translucida.</title>
        <authorList>
            <person name="Kadobianskyi M."/>
            <person name="Schulze L."/>
            <person name="Schuelke M."/>
            <person name="Judkewitz B."/>
        </authorList>
    </citation>
    <scope>NUCLEOTIDE SEQUENCE [LARGE SCALE GENOMIC DNA]</scope>
    <source>
        <strain evidence="2 3">Bolton</strain>
    </source>
</reference>
<name>A0A553RHV2_9TELE</name>
<proteinExistence type="predicted"/>
<protein>
    <submittedName>
        <fullName evidence="2">Uncharacterized protein</fullName>
    </submittedName>
</protein>
<feature type="region of interest" description="Disordered" evidence="1">
    <location>
        <begin position="15"/>
        <end position="69"/>
    </location>
</feature>
<feature type="compositionally biased region" description="Polar residues" evidence="1">
    <location>
        <begin position="186"/>
        <end position="196"/>
    </location>
</feature>
<dbReference type="EMBL" id="SRMA01024045">
    <property type="protein sequence ID" value="TRZ01761.1"/>
    <property type="molecule type" value="Genomic_DNA"/>
</dbReference>
<feature type="region of interest" description="Disordered" evidence="1">
    <location>
        <begin position="185"/>
        <end position="214"/>
    </location>
</feature>
<keyword evidence="3" id="KW-1185">Reference proteome</keyword>
<feature type="compositionally biased region" description="Polar residues" evidence="1">
    <location>
        <begin position="293"/>
        <end position="308"/>
    </location>
</feature>
<dbReference type="Proteomes" id="UP000316079">
    <property type="component" value="Unassembled WGS sequence"/>
</dbReference>
<feature type="compositionally biased region" description="Basic and acidic residues" evidence="1">
    <location>
        <begin position="280"/>
        <end position="291"/>
    </location>
</feature>
<organism evidence="2 3">
    <name type="scientific">Danionella cerebrum</name>
    <dbReference type="NCBI Taxonomy" id="2873325"/>
    <lineage>
        <taxon>Eukaryota</taxon>
        <taxon>Metazoa</taxon>
        <taxon>Chordata</taxon>
        <taxon>Craniata</taxon>
        <taxon>Vertebrata</taxon>
        <taxon>Euteleostomi</taxon>
        <taxon>Actinopterygii</taxon>
        <taxon>Neopterygii</taxon>
        <taxon>Teleostei</taxon>
        <taxon>Ostariophysi</taxon>
        <taxon>Cypriniformes</taxon>
        <taxon>Danionidae</taxon>
        <taxon>Danioninae</taxon>
        <taxon>Danionella</taxon>
    </lineage>
</organism>
<accession>A0A553RHV2</accession>
<sequence length="381" mass="42196">MSRFRRYKYATSLPTWSPFMPRPPPPRNPSSKVNDCHVYSSFRQDPVSSRGHTVKEPTPRHIPTGFGGHVQPIPGILSRKAEKEQLFTENQQKLPSRPRLPPLLKPLAAKEGQMRPIATKIPAISEKKEDVLSGILETLNSNGNQAISPLRYKYATSLPTWSPFMPRPPPPRNPSSKVNDCHEYSSFRQDPVSSRGHTVKEPTPRHIPTGFGGHVQPIPGILSRKAEKEQLFTENQQKLSSRPRLPPLLKPLAAKEGQMRPIATKIPAISEKSKKGQLFGEDRSDSREKGKVKNSTMTCPNAHTTSTLRGCAERNSGDLELQLKPGQQSAEEYLSNHHLSLEIPASTYLLILDISGESVASSEHPKVQLLTSSCPCTPGCS</sequence>
<comment type="caution">
    <text evidence="2">The sequence shown here is derived from an EMBL/GenBank/DDBJ whole genome shotgun (WGS) entry which is preliminary data.</text>
</comment>
<evidence type="ECO:0000256" key="1">
    <source>
        <dbReference type="SAM" id="MobiDB-lite"/>
    </source>
</evidence>
<evidence type="ECO:0000313" key="3">
    <source>
        <dbReference type="Proteomes" id="UP000316079"/>
    </source>
</evidence>
<feature type="region of interest" description="Disordered" evidence="1">
    <location>
        <begin position="274"/>
        <end position="308"/>
    </location>
</feature>
<feature type="compositionally biased region" description="Polar residues" evidence="1">
    <location>
        <begin position="41"/>
        <end position="51"/>
    </location>
</feature>
<evidence type="ECO:0000313" key="2">
    <source>
        <dbReference type="EMBL" id="TRZ01761.1"/>
    </source>
</evidence>
<gene>
    <name evidence="2" type="ORF">DNTS_027262</name>
</gene>